<evidence type="ECO:0000256" key="1">
    <source>
        <dbReference type="SAM" id="MobiDB-lite"/>
    </source>
</evidence>
<sequence>MMDPVRIVTCALRTYRVSCWQSHSLAGVEYTAPHSLPFADGVRTVNKIMPNRTDKDKVPAKNNNSGATAKNGSGKDTTDGAEEVSLACNNNSSSTTGAGSVVHSNGSGGTAAAARGGPKSAPPPANLVAKCKLAGAAVPTAPGSAMRKEKRQNSSRFNVSHNRELQKLPALKDAPLAEREDLLIQ</sequence>
<evidence type="ECO:0000313" key="3">
    <source>
        <dbReference type="Proteomes" id="UP001321473"/>
    </source>
</evidence>
<feature type="region of interest" description="Disordered" evidence="1">
    <location>
        <begin position="50"/>
        <end position="126"/>
    </location>
</feature>
<accession>A0AAQ4EA01</accession>
<organism evidence="2 3">
    <name type="scientific">Amblyomma americanum</name>
    <name type="common">Lone star tick</name>
    <dbReference type="NCBI Taxonomy" id="6943"/>
    <lineage>
        <taxon>Eukaryota</taxon>
        <taxon>Metazoa</taxon>
        <taxon>Ecdysozoa</taxon>
        <taxon>Arthropoda</taxon>
        <taxon>Chelicerata</taxon>
        <taxon>Arachnida</taxon>
        <taxon>Acari</taxon>
        <taxon>Parasitiformes</taxon>
        <taxon>Ixodida</taxon>
        <taxon>Ixodoidea</taxon>
        <taxon>Ixodidae</taxon>
        <taxon>Amblyomminae</taxon>
        <taxon>Amblyomma</taxon>
    </lineage>
</organism>
<keyword evidence="3" id="KW-1185">Reference proteome</keyword>
<reference evidence="2 3" key="1">
    <citation type="journal article" date="2023" name="Arcadia Sci">
        <title>De novo assembly of a long-read Amblyomma americanum tick genome.</title>
        <authorList>
            <person name="Chou S."/>
            <person name="Poskanzer K.E."/>
            <person name="Rollins M."/>
            <person name="Thuy-Boun P.S."/>
        </authorList>
    </citation>
    <scope>NUCLEOTIDE SEQUENCE [LARGE SCALE GENOMIC DNA]</scope>
    <source>
        <strain evidence="2">F_SG_1</strain>
        <tissue evidence="2">Salivary glands</tissue>
    </source>
</reference>
<feature type="compositionally biased region" description="Basic and acidic residues" evidence="1">
    <location>
        <begin position="175"/>
        <end position="185"/>
    </location>
</feature>
<feature type="compositionally biased region" description="Polar residues" evidence="1">
    <location>
        <begin position="95"/>
        <end position="105"/>
    </location>
</feature>
<feature type="compositionally biased region" description="Polar residues" evidence="1">
    <location>
        <begin position="61"/>
        <end position="75"/>
    </location>
</feature>
<proteinExistence type="predicted"/>
<dbReference type="EMBL" id="JARKHS020019543">
    <property type="protein sequence ID" value="KAK8771601.1"/>
    <property type="molecule type" value="Genomic_DNA"/>
</dbReference>
<dbReference type="AlphaFoldDB" id="A0AAQ4EA01"/>
<protein>
    <submittedName>
        <fullName evidence="2">Uncharacterized protein</fullName>
    </submittedName>
</protein>
<evidence type="ECO:0000313" key="2">
    <source>
        <dbReference type="EMBL" id="KAK8771601.1"/>
    </source>
</evidence>
<gene>
    <name evidence="2" type="ORF">V5799_025138</name>
</gene>
<name>A0AAQ4EA01_AMBAM</name>
<feature type="non-terminal residue" evidence="2">
    <location>
        <position position="185"/>
    </location>
</feature>
<comment type="caution">
    <text evidence="2">The sequence shown here is derived from an EMBL/GenBank/DDBJ whole genome shotgun (WGS) entry which is preliminary data.</text>
</comment>
<dbReference type="Proteomes" id="UP001321473">
    <property type="component" value="Unassembled WGS sequence"/>
</dbReference>
<feature type="region of interest" description="Disordered" evidence="1">
    <location>
        <begin position="139"/>
        <end position="185"/>
    </location>
</feature>